<accession>A0A6H1ZG08</accession>
<evidence type="ECO:0000313" key="2">
    <source>
        <dbReference type="EMBL" id="QJA63257.1"/>
    </source>
</evidence>
<dbReference type="EMBL" id="MT144011">
    <property type="protein sequence ID" value="QJA46468.1"/>
    <property type="molecule type" value="Genomic_DNA"/>
</dbReference>
<evidence type="ECO:0000313" key="3">
    <source>
        <dbReference type="EMBL" id="QJA84764.1"/>
    </source>
</evidence>
<dbReference type="AlphaFoldDB" id="A0A6H1ZG08"/>
<reference evidence="1" key="1">
    <citation type="submission" date="2020-03" db="EMBL/GenBank/DDBJ databases">
        <title>The deep terrestrial virosphere.</title>
        <authorList>
            <person name="Holmfeldt K."/>
            <person name="Nilsson E."/>
            <person name="Simone D."/>
            <person name="Lopez-Fernandez M."/>
            <person name="Wu X."/>
            <person name="de Brujin I."/>
            <person name="Lundin D."/>
            <person name="Andersson A."/>
            <person name="Bertilsson S."/>
            <person name="Dopson M."/>
        </authorList>
    </citation>
    <scope>NUCLEOTIDE SEQUENCE</scope>
    <source>
        <strain evidence="3">MM415A00170</strain>
        <strain evidence="2">MM415B00642</strain>
        <strain evidence="1">TM448A00430</strain>
        <strain evidence="4">TM448B00346</strain>
    </source>
</reference>
<gene>
    <name evidence="3" type="ORF">MM415A00170_0028</name>
    <name evidence="2" type="ORF">MM415B00642_0026</name>
    <name evidence="1" type="ORF">TM448A00430_0025</name>
    <name evidence="4" type="ORF">TM448B00346_0005</name>
</gene>
<dbReference type="EMBL" id="MT141493">
    <property type="protein sequence ID" value="QJA63257.1"/>
    <property type="molecule type" value="Genomic_DNA"/>
</dbReference>
<sequence length="57" mass="6535">MEEIKQSSVVVLCPLCGVSYFWHLQSVECPHWTIMASDTVRIGQKENDGRTSEQRQP</sequence>
<evidence type="ECO:0000313" key="4">
    <source>
        <dbReference type="EMBL" id="QJH95107.1"/>
    </source>
</evidence>
<name>A0A6H1ZG08_9ZZZZ</name>
<protein>
    <submittedName>
        <fullName evidence="1">Uncharacterized protein</fullName>
    </submittedName>
</protein>
<organism evidence="1">
    <name type="scientific">viral metagenome</name>
    <dbReference type="NCBI Taxonomy" id="1070528"/>
    <lineage>
        <taxon>unclassified sequences</taxon>
        <taxon>metagenomes</taxon>
        <taxon>organismal metagenomes</taxon>
    </lineage>
</organism>
<evidence type="ECO:0000313" key="1">
    <source>
        <dbReference type="EMBL" id="QJA46468.1"/>
    </source>
</evidence>
<dbReference type="EMBL" id="MT144613">
    <property type="protein sequence ID" value="QJH95107.1"/>
    <property type="molecule type" value="Genomic_DNA"/>
</dbReference>
<dbReference type="EMBL" id="MT142534">
    <property type="protein sequence ID" value="QJA84764.1"/>
    <property type="molecule type" value="Genomic_DNA"/>
</dbReference>
<proteinExistence type="predicted"/>